<proteinExistence type="predicted"/>
<organism evidence="1 2">
    <name type="scientific">Comamonas odontotermitis</name>
    <dbReference type="NCBI Taxonomy" id="379895"/>
    <lineage>
        <taxon>Bacteria</taxon>
        <taxon>Pseudomonadati</taxon>
        <taxon>Pseudomonadota</taxon>
        <taxon>Betaproteobacteria</taxon>
        <taxon>Burkholderiales</taxon>
        <taxon>Comamonadaceae</taxon>
        <taxon>Comamonas</taxon>
    </lineage>
</organism>
<sequence>MGKIFKSVADAALRSVEGEVCQQCERREVPAYRYSGEIIDPRKAADTLLAQEEPEVHYLCAECIHGGNVRRTDTWAVEHTVQRLAQDPQKAWREFHQLPDAPLFLQGRLDWPLCCDTWCEFIACPASLQELLAVQQTHQYWENGPGAKPRDFRASGPPESLREISLFACASCARHYYTDQYS</sequence>
<reference evidence="1 2" key="1">
    <citation type="submission" date="2020-08" db="EMBL/GenBank/DDBJ databases">
        <title>Functional genomics of gut bacteria from endangered species of beetles.</title>
        <authorList>
            <person name="Carlos-Shanley C."/>
        </authorList>
    </citation>
    <scope>NUCLEOTIDE SEQUENCE [LARGE SCALE GENOMIC DNA]</scope>
    <source>
        <strain evidence="1 2">S00124</strain>
    </source>
</reference>
<accession>A0ABR6RGV8</accession>
<evidence type="ECO:0000313" key="2">
    <source>
        <dbReference type="Proteomes" id="UP000562492"/>
    </source>
</evidence>
<dbReference type="RefSeq" id="WP_184708821.1">
    <property type="nucleotide sequence ID" value="NZ_CP083452.1"/>
</dbReference>
<gene>
    <name evidence="1" type="ORF">HNP33_002481</name>
</gene>
<comment type="caution">
    <text evidence="1">The sequence shown here is derived from an EMBL/GenBank/DDBJ whole genome shotgun (WGS) entry which is preliminary data.</text>
</comment>
<keyword evidence="2" id="KW-1185">Reference proteome</keyword>
<dbReference type="Proteomes" id="UP000562492">
    <property type="component" value="Unassembled WGS sequence"/>
</dbReference>
<name>A0ABR6RGV8_9BURK</name>
<evidence type="ECO:0000313" key="1">
    <source>
        <dbReference type="EMBL" id="MBB6578399.1"/>
    </source>
</evidence>
<dbReference type="EMBL" id="JACHKZ010000014">
    <property type="protein sequence ID" value="MBB6578399.1"/>
    <property type="molecule type" value="Genomic_DNA"/>
</dbReference>
<protein>
    <submittedName>
        <fullName evidence="1">Uncharacterized protein</fullName>
    </submittedName>
</protein>